<reference evidence="2 3" key="1">
    <citation type="journal article" date="2014" name="Int. J. Syst. Evol. Microbiol.">
        <title>Solimonas terrae sp. nov., isolated from soil.</title>
        <authorList>
            <person name="Kim S.J."/>
            <person name="Moon J.Y."/>
            <person name="Weon H.Y."/>
            <person name="Ahn J.H."/>
            <person name="Chen W.M."/>
            <person name="Kwon S.W."/>
        </authorList>
    </citation>
    <scope>NUCLEOTIDE SEQUENCE [LARGE SCALE GENOMIC DNA]</scope>
    <source>
        <strain evidence="2 3">KIS83-12</strain>
    </source>
</reference>
<keyword evidence="1" id="KW-0812">Transmembrane</keyword>
<name>A0A6M2BSF2_9GAMM</name>
<dbReference type="Pfam" id="PF11911">
    <property type="entry name" value="DUF3429"/>
    <property type="match status" value="1"/>
</dbReference>
<accession>A0A6M2BSF2</accession>
<sequence>MKLPPLLFVLGYAGLLPFAAGPLWLSVAPQSAPVWLDQAWLLYAALIAAFMAGSFWGLALLVLANPAGQLGLLMSAALMLLAWGAVLLPFSLSLLALTVVFVLLAAAEVWRERVLDPVSSYFRLRIALTLGVLICIAWRYQLG</sequence>
<dbReference type="RefSeq" id="WP_166255868.1">
    <property type="nucleotide sequence ID" value="NZ_JAAMOW010000004.1"/>
</dbReference>
<feature type="transmembrane region" description="Helical" evidence="1">
    <location>
        <begin position="122"/>
        <end position="140"/>
    </location>
</feature>
<comment type="caution">
    <text evidence="2">The sequence shown here is derived from an EMBL/GenBank/DDBJ whole genome shotgun (WGS) entry which is preliminary data.</text>
</comment>
<evidence type="ECO:0000313" key="2">
    <source>
        <dbReference type="EMBL" id="NGY05141.1"/>
    </source>
</evidence>
<protein>
    <submittedName>
        <fullName evidence="2">DUF3429 domain-containing protein</fullName>
    </submittedName>
</protein>
<dbReference type="EMBL" id="JAAMOW010000004">
    <property type="protein sequence ID" value="NGY05141.1"/>
    <property type="molecule type" value="Genomic_DNA"/>
</dbReference>
<evidence type="ECO:0000313" key="3">
    <source>
        <dbReference type="Proteomes" id="UP000472676"/>
    </source>
</evidence>
<keyword evidence="3" id="KW-1185">Reference proteome</keyword>
<dbReference type="Proteomes" id="UP000472676">
    <property type="component" value="Unassembled WGS sequence"/>
</dbReference>
<dbReference type="AlphaFoldDB" id="A0A6M2BSF2"/>
<proteinExistence type="predicted"/>
<keyword evidence="1" id="KW-1133">Transmembrane helix</keyword>
<dbReference type="InterPro" id="IPR021836">
    <property type="entry name" value="DUF3429"/>
</dbReference>
<feature type="transmembrane region" description="Helical" evidence="1">
    <location>
        <begin position="92"/>
        <end position="110"/>
    </location>
</feature>
<gene>
    <name evidence="2" type="ORF">G7Y85_10205</name>
</gene>
<organism evidence="2 3">
    <name type="scientific">Solimonas terrae</name>
    <dbReference type="NCBI Taxonomy" id="1396819"/>
    <lineage>
        <taxon>Bacteria</taxon>
        <taxon>Pseudomonadati</taxon>
        <taxon>Pseudomonadota</taxon>
        <taxon>Gammaproteobacteria</taxon>
        <taxon>Nevskiales</taxon>
        <taxon>Nevskiaceae</taxon>
        <taxon>Solimonas</taxon>
    </lineage>
</organism>
<keyword evidence="1" id="KW-0472">Membrane</keyword>
<feature type="transmembrane region" description="Helical" evidence="1">
    <location>
        <begin position="41"/>
        <end position="63"/>
    </location>
</feature>
<evidence type="ECO:0000256" key="1">
    <source>
        <dbReference type="SAM" id="Phobius"/>
    </source>
</evidence>